<sequence>MGYFSWGDMDPAFEDTAYTLPVGGVSKPVHTSQGYSIIKVEGKEYNPILTEYDYLNKKSHIERVLKLREKKPAERKFLEKVFVKNELSIYEDGLKETLDFLYQQNLQSEVVSKYDNKLCAQYRNRKMFVSDLLSKINNTPRYHREKISDMSSLKIAAEGFVVQDLLMEMAEGKNYEKEYEFQDKYQQMINNIYLKYKKIDIAQKAVVSDSALRKFYNDNLDFFYTDNQINVQEIIVEDKSFADQLVKRIKAGEDFGTLAQQYSIRTWTASNKGEIGFAPFHKFGIFQSIFWNAQVGAIIGPHKFDEYYGIFKILGKNERELIDFDLIKEEVSHFYRENNQSELLFQHIENLHNNVEVVINKEVVRLLKIELLNSI</sequence>
<dbReference type="EMBL" id="LNQE01000496">
    <property type="protein sequence ID" value="KUG26269.1"/>
    <property type="molecule type" value="Genomic_DNA"/>
</dbReference>
<dbReference type="Gene3D" id="3.10.50.40">
    <property type="match status" value="2"/>
</dbReference>
<dbReference type="Pfam" id="PF00639">
    <property type="entry name" value="Rotamase"/>
    <property type="match status" value="2"/>
</dbReference>
<dbReference type="InterPro" id="IPR027304">
    <property type="entry name" value="Trigger_fact/SurA_dom_sf"/>
</dbReference>
<accession>A0A0W8FZG2</accession>
<feature type="domain" description="PpiC" evidence="6">
    <location>
        <begin position="226"/>
        <end position="315"/>
    </location>
</feature>
<dbReference type="InterPro" id="IPR000297">
    <property type="entry name" value="PPIase_PpiC"/>
</dbReference>
<dbReference type="PANTHER" id="PTHR47245:SF1">
    <property type="entry name" value="FOLDASE PROTEIN PRSA"/>
    <property type="match status" value="1"/>
</dbReference>
<dbReference type="PROSITE" id="PS50198">
    <property type="entry name" value="PPIC_PPIASE_2"/>
    <property type="match status" value="2"/>
</dbReference>
<feature type="domain" description="PpiC" evidence="6">
    <location>
        <begin position="1"/>
        <end position="42"/>
    </location>
</feature>
<dbReference type="AlphaFoldDB" id="A0A0W8FZG2"/>
<gene>
    <name evidence="7" type="ORF">ASZ90_003896</name>
</gene>
<dbReference type="GO" id="GO:0003755">
    <property type="term" value="F:peptidyl-prolyl cis-trans isomerase activity"/>
    <property type="evidence" value="ECO:0007669"/>
    <property type="project" value="UniProtKB-KW"/>
</dbReference>
<evidence type="ECO:0000313" key="7">
    <source>
        <dbReference type="EMBL" id="KUG26269.1"/>
    </source>
</evidence>
<evidence type="ECO:0000256" key="1">
    <source>
        <dbReference type="ARBA" id="ARBA00000971"/>
    </source>
</evidence>
<proteinExistence type="predicted"/>
<dbReference type="InterPro" id="IPR050245">
    <property type="entry name" value="PrsA_foldase"/>
</dbReference>
<keyword evidence="3" id="KW-0732">Signal</keyword>
<dbReference type="InterPro" id="IPR046357">
    <property type="entry name" value="PPIase_dom_sf"/>
</dbReference>
<dbReference type="EC" id="5.2.1.8" evidence="2"/>
<comment type="caution">
    <text evidence="7">The sequence shown here is derived from an EMBL/GenBank/DDBJ whole genome shotgun (WGS) entry which is preliminary data.</text>
</comment>
<keyword evidence="5 7" id="KW-0413">Isomerase</keyword>
<evidence type="ECO:0000256" key="4">
    <source>
        <dbReference type="ARBA" id="ARBA00023110"/>
    </source>
</evidence>
<evidence type="ECO:0000259" key="6">
    <source>
        <dbReference type="PROSITE" id="PS50198"/>
    </source>
</evidence>
<evidence type="ECO:0000256" key="3">
    <source>
        <dbReference type="ARBA" id="ARBA00022729"/>
    </source>
</evidence>
<dbReference type="SUPFAM" id="SSF54534">
    <property type="entry name" value="FKBP-like"/>
    <property type="match status" value="2"/>
</dbReference>
<dbReference type="PANTHER" id="PTHR47245">
    <property type="entry name" value="PEPTIDYLPROLYL ISOMERASE"/>
    <property type="match status" value="1"/>
</dbReference>
<name>A0A0W8FZG2_9ZZZZ</name>
<evidence type="ECO:0000256" key="5">
    <source>
        <dbReference type="ARBA" id="ARBA00023235"/>
    </source>
</evidence>
<reference evidence="7" key="1">
    <citation type="journal article" date="2015" name="Proc. Natl. Acad. Sci. U.S.A.">
        <title>Networks of energetic and metabolic interactions define dynamics in microbial communities.</title>
        <authorList>
            <person name="Embree M."/>
            <person name="Liu J.K."/>
            <person name="Al-Bassam M.M."/>
            <person name="Zengler K."/>
        </authorList>
    </citation>
    <scope>NUCLEOTIDE SEQUENCE</scope>
</reference>
<keyword evidence="4" id="KW-0697">Rotamase</keyword>
<organism evidence="7">
    <name type="scientific">hydrocarbon metagenome</name>
    <dbReference type="NCBI Taxonomy" id="938273"/>
    <lineage>
        <taxon>unclassified sequences</taxon>
        <taxon>metagenomes</taxon>
        <taxon>ecological metagenomes</taxon>
    </lineage>
</organism>
<dbReference type="SUPFAM" id="SSF109998">
    <property type="entry name" value="Triger factor/SurA peptide-binding domain-like"/>
    <property type="match status" value="1"/>
</dbReference>
<comment type="catalytic activity">
    <reaction evidence="1">
        <text>[protein]-peptidylproline (omega=180) = [protein]-peptidylproline (omega=0)</text>
        <dbReference type="Rhea" id="RHEA:16237"/>
        <dbReference type="Rhea" id="RHEA-COMP:10747"/>
        <dbReference type="Rhea" id="RHEA-COMP:10748"/>
        <dbReference type="ChEBI" id="CHEBI:83833"/>
        <dbReference type="ChEBI" id="CHEBI:83834"/>
        <dbReference type="EC" id="5.2.1.8"/>
    </reaction>
</comment>
<protein>
    <recommendedName>
        <fullName evidence="2">peptidylprolyl isomerase</fullName>
        <ecNumber evidence="2">5.2.1.8</ecNumber>
    </recommendedName>
</protein>
<evidence type="ECO:0000256" key="2">
    <source>
        <dbReference type="ARBA" id="ARBA00013194"/>
    </source>
</evidence>